<protein>
    <submittedName>
        <fullName evidence="2">Thioredoxin domain-containing protein</fullName>
    </submittedName>
</protein>
<dbReference type="EMBL" id="CP038231">
    <property type="protein sequence ID" value="QDH13051.1"/>
    <property type="molecule type" value="Genomic_DNA"/>
</dbReference>
<dbReference type="PANTHER" id="PTHR33875">
    <property type="entry name" value="OS09G0542200 PROTEIN"/>
    <property type="match status" value="1"/>
</dbReference>
<dbReference type="Pfam" id="PF13462">
    <property type="entry name" value="Thioredoxin_4"/>
    <property type="match status" value="1"/>
</dbReference>
<gene>
    <name evidence="2" type="ORF">E3E12_01270</name>
</gene>
<evidence type="ECO:0000313" key="2">
    <source>
        <dbReference type="EMBL" id="QDH13051.1"/>
    </source>
</evidence>
<dbReference type="PANTHER" id="PTHR33875:SF2">
    <property type="entry name" value="ACR183CP"/>
    <property type="match status" value="1"/>
</dbReference>
<dbReference type="InterPro" id="IPR012336">
    <property type="entry name" value="Thioredoxin-like_fold"/>
</dbReference>
<organism evidence="2 3">
    <name type="scientific">Formicincola oecophyllae</name>
    <dbReference type="NCBI Taxonomy" id="2558361"/>
    <lineage>
        <taxon>Bacteria</taxon>
        <taxon>Pseudomonadati</taxon>
        <taxon>Pseudomonadota</taxon>
        <taxon>Alphaproteobacteria</taxon>
        <taxon>Acetobacterales</taxon>
        <taxon>Acetobacteraceae</taxon>
        <taxon>Formicincola</taxon>
    </lineage>
</organism>
<sequence>MDMAAAKPSFQQVLSWGAGPMALDVFLDPTCPFCARTVPKLMPLLQAMGERRLTLRLFLYDQPWHLWSGPLIRCILGAALVGGPAQGLAVLEAITAHRDDFTCTQALHAEGPAMDMTPRQVVRKVSALTGLDLAEPYGLEAVTTLFRQQTRYGRQNGVWMTPTFMVNGLVQPSLESGQSVEAWVGALSALG</sequence>
<dbReference type="SUPFAM" id="SSF52833">
    <property type="entry name" value="Thioredoxin-like"/>
    <property type="match status" value="1"/>
</dbReference>
<dbReference type="InterPro" id="IPR036249">
    <property type="entry name" value="Thioredoxin-like_sf"/>
</dbReference>
<dbReference type="CDD" id="cd02972">
    <property type="entry name" value="DsbA_family"/>
    <property type="match status" value="1"/>
</dbReference>
<dbReference type="KEGG" id="swf:E3E12_01270"/>
<dbReference type="Gene3D" id="3.40.30.10">
    <property type="entry name" value="Glutaredoxin"/>
    <property type="match status" value="1"/>
</dbReference>
<evidence type="ECO:0000259" key="1">
    <source>
        <dbReference type="Pfam" id="PF13462"/>
    </source>
</evidence>
<dbReference type="Proteomes" id="UP000318709">
    <property type="component" value="Chromosome"/>
</dbReference>
<proteinExistence type="predicted"/>
<name>A0A4Y6U9L6_9PROT</name>
<feature type="domain" description="Thioredoxin-like fold" evidence="1">
    <location>
        <begin position="21"/>
        <end position="171"/>
    </location>
</feature>
<evidence type="ECO:0000313" key="3">
    <source>
        <dbReference type="Proteomes" id="UP000318709"/>
    </source>
</evidence>
<dbReference type="AlphaFoldDB" id="A0A4Y6U9L6"/>
<dbReference type="OrthoDB" id="6399456at2"/>
<accession>A0A4Y6U9L6</accession>
<reference evidence="2 3" key="1">
    <citation type="submission" date="2019-03" db="EMBL/GenBank/DDBJ databases">
        <title>The complete genome sequence of Swingsia_sp. F3b2 LMG30590(T).</title>
        <authorList>
            <person name="Chua K.-O."/>
            <person name="Chan K.-G."/>
            <person name="See-Too W.-S."/>
        </authorList>
    </citation>
    <scope>NUCLEOTIDE SEQUENCE [LARGE SCALE GENOMIC DNA]</scope>
    <source>
        <strain evidence="2 3">F3b2</strain>
    </source>
</reference>
<keyword evidence="3" id="KW-1185">Reference proteome</keyword>